<accession>A0A3R9N1I8</accession>
<organism evidence="3 4">
    <name type="scientific">Hymenobacter perfusus</name>
    <dbReference type="NCBI Taxonomy" id="1236770"/>
    <lineage>
        <taxon>Bacteria</taxon>
        <taxon>Pseudomonadati</taxon>
        <taxon>Bacteroidota</taxon>
        <taxon>Cytophagia</taxon>
        <taxon>Cytophagales</taxon>
        <taxon>Hymenobacteraceae</taxon>
        <taxon>Hymenobacter</taxon>
    </lineage>
</organism>
<sequence>MQLPGIRPVFSLLASGLLLSQVARAQAPTVPDSVRSVPPRVTTAAVGQVSWLRRPALWRVAVPVTLVALGYVSRNENVLDEMKEEVNEETREHFPHFRTSIDDYSRHLPVWGAYGLYALGVKGQRGVVPFTVCYGLSHALSTSIVSNLKRLGHTQRPDNPADFSSFPSAHTAEAFMTATLLHEQFGRDRPWVSVAGYSVATATGAMRMLNNRHWVTDVLAGAGIGFLSAETVWRLYPVAARLLPRTMGHKLLLLPAYLPGGSLGATLVVR</sequence>
<comment type="caution">
    <text evidence="3">The sequence shown here is derived from an EMBL/GenBank/DDBJ whole genome shotgun (WGS) entry which is preliminary data.</text>
</comment>
<dbReference type="CDD" id="cd03394">
    <property type="entry name" value="PAP2_like_5"/>
    <property type="match status" value="1"/>
</dbReference>
<dbReference type="PANTHER" id="PTHR14969:SF13">
    <property type="entry name" value="AT30094P"/>
    <property type="match status" value="1"/>
</dbReference>
<reference evidence="3 4" key="1">
    <citation type="submission" date="2018-12" db="EMBL/GenBank/DDBJ databases">
        <authorList>
            <person name="Feng G."/>
            <person name="Zhu H."/>
        </authorList>
    </citation>
    <scope>NUCLEOTIDE SEQUENCE [LARGE SCALE GENOMIC DNA]</scope>
    <source>
        <strain evidence="3 4">LMG 26000</strain>
    </source>
</reference>
<dbReference type="PANTHER" id="PTHR14969">
    <property type="entry name" value="SPHINGOSINE-1-PHOSPHATE PHOSPHOHYDROLASE"/>
    <property type="match status" value="1"/>
</dbReference>
<dbReference type="Gene3D" id="1.20.144.10">
    <property type="entry name" value="Phosphatidic acid phosphatase type 2/haloperoxidase"/>
    <property type="match status" value="1"/>
</dbReference>
<dbReference type="AlphaFoldDB" id="A0A3R9N1I8"/>
<dbReference type="EMBL" id="RWIU01000001">
    <property type="protein sequence ID" value="RSK45876.1"/>
    <property type="molecule type" value="Genomic_DNA"/>
</dbReference>
<keyword evidence="4" id="KW-1185">Reference proteome</keyword>
<evidence type="ECO:0000256" key="1">
    <source>
        <dbReference type="SAM" id="SignalP"/>
    </source>
</evidence>
<dbReference type="Proteomes" id="UP000270291">
    <property type="component" value="Unassembled WGS sequence"/>
</dbReference>
<dbReference type="RefSeq" id="WP_125435044.1">
    <property type="nucleotide sequence ID" value="NZ_RWIU01000001.1"/>
</dbReference>
<dbReference type="InterPro" id="IPR000326">
    <property type="entry name" value="PAP2/HPO"/>
</dbReference>
<protein>
    <submittedName>
        <fullName evidence="3">Phosphatase PAP2 family protein</fullName>
    </submittedName>
</protein>
<feature type="chain" id="PRO_5018669467" evidence="1">
    <location>
        <begin position="26"/>
        <end position="270"/>
    </location>
</feature>
<evidence type="ECO:0000313" key="4">
    <source>
        <dbReference type="Proteomes" id="UP000270291"/>
    </source>
</evidence>
<proteinExistence type="predicted"/>
<dbReference type="SUPFAM" id="SSF48317">
    <property type="entry name" value="Acid phosphatase/Vanadium-dependent haloperoxidase"/>
    <property type="match status" value="1"/>
</dbReference>
<evidence type="ECO:0000259" key="2">
    <source>
        <dbReference type="SMART" id="SM00014"/>
    </source>
</evidence>
<dbReference type="Pfam" id="PF01569">
    <property type="entry name" value="PAP2"/>
    <property type="match status" value="1"/>
</dbReference>
<keyword evidence="1" id="KW-0732">Signal</keyword>
<dbReference type="InterPro" id="IPR036938">
    <property type="entry name" value="PAP2/HPO_sf"/>
</dbReference>
<gene>
    <name evidence="3" type="ORF">EI293_01500</name>
</gene>
<name>A0A3R9N1I8_9BACT</name>
<feature type="signal peptide" evidence="1">
    <location>
        <begin position="1"/>
        <end position="25"/>
    </location>
</feature>
<feature type="domain" description="Phosphatidic acid phosphatase type 2/haloperoxidase" evidence="2">
    <location>
        <begin position="131"/>
        <end position="233"/>
    </location>
</feature>
<dbReference type="SMART" id="SM00014">
    <property type="entry name" value="acidPPc"/>
    <property type="match status" value="1"/>
</dbReference>
<evidence type="ECO:0000313" key="3">
    <source>
        <dbReference type="EMBL" id="RSK45876.1"/>
    </source>
</evidence>
<dbReference type="OrthoDB" id="9773582at2"/>